<reference evidence="2" key="1">
    <citation type="submission" date="2021-04" db="EMBL/GenBank/DDBJ databases">
        <title>Complete genome sequence for Sulfitobacter sp. strain JK7-1.</title>
        <authorList>
            <person name="Park S.-J."/>
        </authorList>
    </citation>
    <scope>NUCLEOTIDE SEQUENCE</scope>
    <source>
        <strain evidence="2">JK7-1</strain>
    </source>
</reference>
<feature type="transmembrane region" description="Helical" evidence="1">
    <location>
        <begin position="147"/>
        <end position="167"/>
    </location>
</feature>
<keyword evidence="1" id="KW-0472">Membrane</keyword>
<keyword evidence="1" id="KW-1133">Transmembrane helix</keyword>
<dbReference type="Proteomes" id="UP000683291">
    <property type="component" value="Chromosome 1"/>
</dbReference>
<feature type="transmembrane region" description="Helical" evidence="1">
    <location>
        <begin position="114"/>
        <end position="135"/>
    </location>
</feature>
<dbReference type="KEGG" id="sual:KDD17_15300"/>
<evidence type="ECO:0000256" key="1">
    <source>
        <dbReference type="SAM" id="Phobius"/>
    </source>
</evidence>
<sequence length="212" mass="23585">MPSYPKNEPRMPPEYQVIRGNVVDIVDRVERQVDRRTHRVVRTRQWREMTLKDTVGKQHTFVGEALEQARHGDDVAVVLAPVGREPVALANLTAQCLHLHGSADPDIPEGKGKLATATVIAFLGALPGLLVYYMFLVMLFPNMSDSMSAAALKFYPFVLLPAAWWLSIKLNAWAYERATRVCAEVEQALIAAGITSETEVRDLHGVRQLALA</sequence>
<keyword evidence="3" id="KW-1185">Reference proteome</keyword>
<name>A0A975PMH6_9RHOB</name>
<evidence type="ECO:0000313" key="3">
    <source>
        <dbReference type="Proteomes" id="UP000683291"/>
    </source>
</evidence>
<dbReference type="EMBL" id="CP073581">
    <property type="protein sequence ID" value="QUJ76250.1"/>
    <property type="molecule type" value="Genomic_DNA"/>
</dbReference>
<evidence type="ECO:0000313" key="2">
    <source>
        <dbReference type="EMBL" id="QUJ76250.1"/>
    </source>
</evidence>
<accession>A0A975PMH6</accession>
<dbReference type="AlphaFoldDB" id="A0A975PMH6"/>
<organism evidence="2 3">
    <name type="scientific">Sulfitobacter albidus</name>
    <dbReference type="NCBI Taxonomy" id="2829501"/>
    <lineage>
        <taxon>Bacteria</taxon>
        <taxon>Pseudomonadati</taxon>
        <taxon>Pseudomonadota</taxon>
        <taxon>Alphaproteobacteria</taxon>
        <taxon>Rhodobacterales</taxon>
        <taxon>Roseobacteraceae</taxon>
        <taxon>Sulfitobacter</taxon>
    </lineage>
</organism>
<proteinExistence type="predicted"/>
<dbReference type="RefSeq" id="WP_212704448.1">
    <property type="nucleotide sequence ID" value="NZ_CP073581.1"/>
</dbReference>
<gene>
    <name evidence="2" type="ORF">KDD17_15300</name>
</gene>
<protein>
    <submittedName>
        <fullName evidence="2">Uncharacterized protein</fullName>
    </submittedName>
</protein>
<keyword evidence="1" id="KW-0812">Transmembrane</keyword>